<name>A0AAE1WLY1_9LAMI</name>
<accession>A0AAE1WLY1</accession>
<dbReference type="InterPro" id="IPR007657">
    <property type="entry name" value="Glycosyltransferase_61"/>
</dbReference>
<sequence length="228" mass="26245">MACGLKLLISLGTINESHQADSIDEVVNKPMYNFSNSRSDVVVINGDIRIHGKSSTIFIASSSERGLHSWTVMPYPRKADLSAMQRVRKWTMKFQVAEKLPDCIRTFSIPAVLFSTGGFSSNPYHDFSDLLIPLYLTARPFNQTLLFLITDNHQPWISKYRPILERLSKHDIIDIDKRDEVICFARTTFGLKAHEELGLNSSEFPYYSIRDFRQFLRSTYSLDRNIDK</sequence>
<evidence type="ECO:0000313" key="1">
    <source>
        <dbReference type="EMBL" id="KAK4395771.1"/>
    </source>
</evidence>
<comment type="caution">
    <text evidence="1">The sequence shown here is derived from an EMBL/GenBank/DDBJ whole genome shotgun (WGS) entry which is preliminary data.</text>
</comment>
<dbReference type="PANTHER" id="PTHR20961:SF5">
    <property type="entry name" value="GLYCOSYLTRANSFERASE-RELATED"/>
    <property type="match status" value="1"/>
</dbReference>
<dbReference type="GO" id="GO:0016757">
    <property type="term" value="F:glycosyltransferase activity"/>
    <property type="evidence" value="ECO:0007669"/>
    <property type="project" value="InterPro"/>
</dbReference>
<reference evidence="1" key="1">
    <citation type="submission" date="2020-06" db="EMBL/GenBank/DDBJ databases">
        <authorList>
            <person name="Li T."/>
            <person name="Hu X."/>
            <person name="Zhang T."/>
            <person name="Song X."/>
            <person name="Zhang H."/>
            <person name="Dai N."/>
            <person name="Sheng W."/>
            <person name="Hou X."/>
            <person name="Wei L."/>
        </authorList>
    </citation>
    <scope>NUCLEOTIDE SEQUENCE</scope>
    <source>
        <strain evidence="1">K16</strain>
        <tissue evidence="1">Leaf</tissue>
    </source>
</reference>
<organism evidence="1 2">
    <name type="scientific">Sesamum angolense</name>
    <dbReference type="NCBI Taxonomy" id="2727404"/>
    <lineage>
        <taxon>Eukaryota</taxon>
        <taxon>Viridiplantae</taxon>
        <taxon>Streptophyta</taxon>
        <taxon>Embryophyta</taxon>
        <taxon>Tracheophyta</taxon>
        <taxon>Spermatophyta</taxon>
        <taxon>Magnoliopsida</taxon>
        <taxon>eudicotyledons</taxon>
        <taxon>Gunneridae</taxon>
        <taxon>Pentapetalae</taxon>
        <taxon>asterids</taxon>
        <taxon>lamiids</taxon>
        <taxon>Lamiales</taxon>
        <taxon>Pedaliaceae</taxon>
        <taxon>Sesamum</taxon>
    </lineage>
</organism>
<keyword evidence="2" id="KW-1185">Reference proteome</keyword>
<proteinExistence type="predicted"/>
<reference evidence="1" key="2">
    <citation type="journal article" date="2024" name="Plant">
        <title>Genomic evolution and insights into agronomic trait innovations of Sesamum species.</title>
        <authorList>
            <person name="Miao H."/>
            <person name="Wang L."/>
            <person name="Qu L."/>
            <person name="Liu H."/>
            <person name="Sun Y."/>
            <person name="Le M."/>
            <person name="Wang Q."/>
            <person name="Wei S."/>
            <person name="Zheng Y."/>
            <person name="Lin W."/>
            <person name="Duan Y."/>
            <person name="Cao H."/>
            <person name="Xiong S."/>
            <person name="Wang X."/>
            <person name="Wei L."/>
            <person name="Li C."/>
            <person name="Ma Q."/>
            <person name="Ju M."/>
            <person name="Zhao R."/>
            <person name="Li G."/>
            <person name="Mu C."/>
            <person name="Tian Q."/>
            <person name="Mei H."/>
            <person name="Zhang T."/>
            <person name="Gao T."/>
            <person name="Zhang H."/>
        </authorList>
    </citation>
    <scope>NUCLEOTIDE SEQUENCE</scope>
    <source>
        <strain evidence="1">K16</strain>
    </source>
</reference>
<protein>
    <submittedName>
        <fullName evidence="1">Alpha-1,3-arabinosyltransferase XAT3</fullName>
    </submittedName>
</protein>
<dbReference type="EMBL" id="JACGWL010000009">
    <property type="protein sequence ID" value="KAK4395771.1"/>
    <property type="molecule type" value="Genomic_DNA"/>
</dbReference>
<gene>
    <name evidence="1" type="ORF">Sango_1731400</name>
</gene>
<dbReference type="PANTHER" id="PTHR20961">
    <property type="entry name" value="GLYCOSYLTRANSFERASE"/>
    <property type="match status" value="1"/>
</dbReference>
<dbReference type="AlphaFoldDB" id="A0AAE1WLY1"/>
<dbReference type="Proteomes" id="UP001289374">
    <property type="component" value="Unassembled WGS sequence"/>
</dbReference>
<evidence type="ECO:0000313" key="2">
    <source>
        <dbReference type="Proteomes" id="UP001289374"/>
    </source>
</evidence>